<comment type="caution">
    <text evidence="3">The sequence shown here is derived from an EMBL/GenBank/DDBJ whole genome shotgun (WGS) entry which is preliminary data.</text>
</comment>
<feature type="transmembrane region" description="Helical" evidence="2">
    <location>
        <begin position="384"/>
        <end position="406"/>
    </location>
</feature>
<dbReference type="SUPFAM" id="SSF103473">
    <property type="entry name" value="MFS general substrate transporter"/>
    <property type="match status" value="1"/>
</dbReference>
<feature type="transmembrane region" description="Helical" evidence="2">
    <location>
        <begin position="118"/>
        <end position="138"/>
    </location>
</feature>
<reference evidence="3 4" key="2">
    <citation type="journal article" date="2022" name="Mol. Biol. Evol.">
        <title>Comparative Genomics Reveals Insights into the Divergent Evolution of Astigmatic Mites and Household Pest Adaptations.</title>
        <authorList>
            <person name="Xiong Q."/>
            <person name="Wan A.T."/>
            <person name="Liu X."/>
            <person name="Fung C.S."/>
            <person name="Xiao X."/>
            <person name="Malainual N."/>
            <person name="Hou J."/>
            <person name="Wang L."/>
            <person name="Wang M."/>
            <person name="Yang K.Y."/>
            <person name="Cui Y."/>
            <person name="Leung E.L."/>
            <person name="Nong W."/>
            <person name="Shin S.K."/>
            <person name="Au S.W."/>
            <person name="Jeong K.Y."/>
            <person name="Chew F.T."/>
            <person name="Hui J.H."/>
            <person name="Leung T.F."/>
            <person name="Tungtrongchitr A."/>
            <person name="Zhong N."/>
            <person name="Liu Z."/>
            <person name="Tsui S.K."/>
        </authorList>
    </citation>
    <scope>NUCLEOTIDE SEQUENCE [LARGE SCALE GENOMIC DNA]</scope>
    <source>
        <strain evidence="3">Derp</strain>
    </source>
</reference>
<dbReference type="PANTHER" id="PTHR19444:SF13">
    <property type="entry name" value="PROTEIN UNC-93 HOMOLOG A"/>
    <property type="match status" value="1"/>
</dbReference>
<feature type="transmembrane region" description="Helical" evidence="2">
    <location>
        <begin position="418"/>
        <end position="439"/>
    </location>
</feature>
<dbReference type="InterPro" id="IPR036259">
    <property type="entry name" value="MFS_trans_sf"/>
</dbReference>
<sequence length="485" mass="56455">MMKFNQSTTAANNNEENDDNNSFVHYSNSINLYRNLLILTFLSSILFGILQNLFTIDHYIYHYSEWTTISLAIGFMFNALSVYYAQIFVEYFGLYCTILFTIISIILFIFIHYFINNFLLFQSTIILMSLLIGPFYSAQLEFLSKFLSNLTSTTTIKHYRNEHYQQSSTWTLSSSTSIKPICLHLFRQQYCDHAFYYIFSNHHHHNIRLSSSSSDANHHSKSVSNQFDNDFIKILITIFIIISLIILSIVIVLLNRIDQQQRKYLYNGYPNHNNNHSSYSIRNNIIFRTFRDNHLRLLLPMAFFIGFEQGFFMADYNKLYVSCALGLKSIGSIMLIRGLIHLGSTLLILEFIHHIQRPIILLAGTVCQLSVLTILYLWHPNDDIPLYYVITITYSLANAIMETLLLTNVLRTFCPDEWKYSFLTIYSMNNLGLAIAFAISEFICLYIKIYSLIIILIFACIPMQLCELRLMKFEKILGPGSQSQL</sequence>
<keyword evidence="4" id="KW-1185">Reference proteome</keyword>
<reference evidence="3 4" key="1">
    <citation type="journal article" date="2018" name="J. Allergy Clin. Immunol.">
        <title>High-quality assembly of Dermatophagoides pteronyssinus genome and transcriptome reveals a wide range of novel allergens.</title>
        <authorList>
            <person name="Liu X.Y."/>
            <person name="Yang K.Y."/>
            <person name="Wang M.Q."/>
            <person name="Kwok J.S."/>
            <person name="Zeng X."/>
            <person name="Yang Z."/>
            <person name="Xiao X.J."/>
            <person name="Lau C.P."/>
            <person name="Li Y."/>
            <person name="Huang Z.M."/>
            <person name="Ba J.G."/>
            <person name="Yim A.K."/>
            <person name="Ouyang C.Y."/>
            <person name="Ngai S.M."/>
            <person name="Chan T.F."/>
            <person name="Leung E.L."/>
            <person name="Liu L."/>
            <person name="Liu Z.G."/>
            <person name="Tsui S.K."/>
        </authorList>
    </citation>
    <scope>NUCLEOTIDE SEQUENCE [LARGE SCALE GENOMIC DNA]</scope>
    <source>
        <strain evidence="3">Derp</strain>
    </source>
</reference>
<keyword evidence="2" id="KW-0472">Membrane</keyword>
<feature type="transmembrane region" description="Helical" evidence="2">
    <location>
        <begin position="91"/>
        <end position="111"/>
    </location>
</feature>
<accession>A0ABQ8JIG6</accession>
<feature type="transmembrane region" description="Helical" evidence="2">
    <location>
        <begin position="334"/>
        <end position="352"/>
    </location>
</feature>
<feature type="transmembrane region" description="Helical" evidence="2">
    <location>
        <begin position="445"/>
        <end position="465"/>
    </location>
</feature>
<keyword evidence="2" id="KW-1133">Transmembrane helix</keyword>
<feature type="transmembrane region" description="Helical" evidence="2">
    <location>
        <begin position="32"/>
        <end position="54"/>
    </location>
</feature>
<dbReference type="Proteomes" id="UP000887458">
    <property type="component" value="Unassembled WGS sequence"/>
</dbReference>
<organism evidence="3 4">
    <name type="scientific">Dermatophagoides pteronyssinus</name>
    <name type="common">European house dust mite</name>
    <dbReference type="NCBI Taxonomy" id="6956"/>
    <lineage>
        <taxon>Eukaryota</taxon>
        <taxon>Metazoa</taxon>
        <taxon>Ecdysozoa</taxon>
        <taxon>Arthropoda</taxon>
        <taxon>Chelicerata</taxon>
        <taxon>Arachnida</taxon>
        <taxon>Acari</taxon>
        <taxon>Acariformes</taxon>
        <taxon>Sarcoptiformes</taxon>
        <taxon>Astigmata</taxon>
        <taxon>Psoroptidia</taxon>
        <taxon>Analgoidea</taxon>
        <taxon>Pyroglyphidae</taxon>
        <taxon>Dermatophagoidinae</taxon>
        <taxon>Dermatophagoides</taxon>
    </lineage>
</organism>
<evidence type="ECO:0000256" key="2">
    <source>
        <dbReference type="SAM" id="Phobius"/>
    </source>
</evidence>
<feature type="transmembrane region" description="Helical" evidence="2">
    <location>
        <begin position="66"/>
        <end position="85"/>
    </location>
</feature>
<evidence type="ECO:0000313" key="4">
    <source>
        <dbReference type="Proteomes" id="UP000887458"/>
    </source>
</evidence>
<name>A0ABQ8JIG6_DERPT</name>
<dbReference type="PANTHER" id="PTHR19444">
    <property type="entry name" value="UNC-93 RELATED"/>
    <property type="match status" value="1"/>
</dbReference>
<dbReference type="InterPro" id="IPR051951">
    <property type="entry name" value="UNC-93_regulatory"/>
</dbReference>
<protein>
    <recommendedName>
        <fullName evidence="5">Protein unc-93 homolog A-like</fullName>
    </recommendedName>
</protein>
<gene>
    <name evidence="3" type="ORF">DERP_003051</name>
</gene>
<evidence type="ECO:0000256" key="1">
    <source>
        <dbReference type="ARBA" id="ARBA00009172"/>
    </source>
</evidence>
<dbReference type="Gene3D" id="1.20.1250.20">
    <property type="entry name" value="MFS general substrate transporter like domains"/>
    <property type="match status" value="1"/>
</dbReference>
<feature type="transmembrane region" description="Helical" evidence="2">
    <location>
        <begin position="359"/>
        <end position="378"/>
    </location>
</feature>
<evidence type="ECO:0008006" key="5">
    <source>
        <dbReference type="Google" id="ProtNLM"/>
    </source>
</evidence>
<comment type="similarity">
    <text evidence="1">Belongs to the unc-93 family.</text>
</comment>
<feature type="transmembrane region" description="Helical" evidence="2">
    <location>
        <begin position="297"/>
        <end position="314"/>
    </location>
</feature>
<keyword evidence="2" id="KW-0812">Transmembrane</keyword>
<feature type="transmembrane region" description="Helical" evidence="2">
    <location>
        <begin position="231"/>
        <end position="254"/>
    </location>
</feature>
<evidence type="ECO:0000313" key="3">
    <source>
        <dbReference type="EMBL" id="KAH9422376.1"/>
    </source>
</evidence>
<dbReference type="EMBL" id="NJHN03000036">
    <property type="protein sequence ID" value="KAH9422376.1"/>
    <property type="molecule type" value="Genomic_DNA"/>
</dbReference>
<proteinExistence type="inferred from homology"/>